<feature type="domain" description="Methylguanine DNA methyltransferase ribonuclease-like" evidence="2">
    <location>
        <begin position="100"/>
        <end position="135"/>
    </location>
</feature>
<organism evidence="3 4">
    <name type="scientific">Ovis aries</name>
    <name type="common">Sheep</name>
    <dbReference type="NCBI Taxonomy" id="9940"/>
    <lineage>
        <taxon>Eukaryota</taxon>
        <taxon>Metazoa</taxon>
        <taxon>Chordata</taxon>
        <taxon>Craniata</taxon>
        <taxon>Vertebrata</taxon>
        <taxon>Euteleostomi</taxon>
        <taxon>Mammalia</taxon>
        <taxon>Eutheria</taxon>
        <taxon>Laurasiatheria</taxon>
        <taxon>Artiodactyla</taxon>
        <taxon>Ruminantia</taxon>
        <taxon>Pecora</taxon>
        <taxon>Bovidae</taxon>
        <taxon>Caprinae</taxon>
        <taxon>Ovis</taxon>
    </lineage>
</organism>
<evidence type="ECO:0000256" key="1">
    <source>
        <dbReference type="SAM" id="MobiDB-lite"/>
    </source>
</evidence>
<gene>
    <name evidence="3" type="ORF">JEQ12_011762</name>
</gene>
<dbReference type="AlphaFoldDB" id="A0A835ZQE3"/>
<accession>A0A835ZQE3</accession>
<proteinExistence type="predicted"/>
<dbReference type="Gene3D" id="3.30.160.70">
    <property type="entry name" value="Methylated DNA-protein cysteine methyltransferase domain"/>
    <property type="match status" value="1"/>
</dbReference>
<reference evidence="3 4" key="1">
    <citation type="submission" date="2020-12" db="EMBL/GenBank/DDBJ databases">
        <title>De novo assembly of Tibetan sheep genome.</title>
        <authorList>
            <person name="Li X."/>
        </authorList>
    </citation>
    <scope>NUCLEOTIDE SEQUENCE [LARGE SCALE GENOMIC DNA]</scope>
    <source>
        <tissue evidence="3">Heart</tissue>
    </source>
</reference>
<dbReference type="GO" id="GO:0003908">
    <property type="term" value="F:methylated-DNA-[protein]-cysteine S-methyltransferase activity"/>
    <property type="evidence" value="ECO:0007669"/>
    <property type="project" value="InterPro"/>
</dbReference>
<dbReference type="Proteomes" id="UP000664991">
    <property type="component" value="Unassembled WGS sequence"/>
</dbReference>
<evidence type="ECO:0000259" key="2">
    <source>
        <dbReference type="Pfam" id="PF02870"/>
    </source>
</evidence>
<dbReference type="InterPro" id="IPR036631">
    <property type="entry name" value="MGMT_N_sf"/>
</dbReference>
<name>A0A835ZQE3_SHEEP</name>
<dbReference type="FunFam" id="3.30.160.70:FF:000001">
    <property type="entry name" value="Methylated-DNA--protein-cysteine methyltransferase"/>
    <property type="match status" value="1"/>
</dbReference>
<dbReference type="Pfam" id="PF02870">
    <property type="entry name" value="Methyltransf_1N"/>
    <property type="match status" value="1"/>
</dbReference>
<evidence type="ECO:0000313" key="3">
    <source>
        <dbReference type="EMBL" id="KAG5196126.1"/>
    </source>
</evidence>
<dbReference type="EMBL" id="JAEMGP010000022">
    <property type="protein sequence ID" value="KAG5196126.1"/>
    <property type="molecule type" value="Genomic_DNA"/>
</dbReference>
<sequence>MDEATSGPEVLLHTAVDNPGRVDSGEGGRSGSERPWVFRMERAASPTCQRQGSSPGWGCAGSVSDSELGTQGPDHVELGLTLGVVTEGTVLEKMDETCEMKYRVMDSPLGKLEISGCEQGLHGIKLHGGKTPDTRHSEFGEEKVGGKAPLKVPQVPIPKCESRARTRLSFASALCACYIESGSGCAAENKLLHQGLREMQPISLGEKHREVEPFAPSRAVLAGSCGGGGQGAVEQSVLRMVAPGLAILSASDSRNFLDPRTLSIVRDLGHCPDQPCDFPGKGTKDQGLSVLQSASDSLFSGSSGVWRVILELHKAFGSPSLPVVKLSLETESRRVTFWHSFSFRKYQKCRYCDHSHSAAFFKVLQCIVTKNSIPLHNQNAVINVRTLP</sequence>
<evidence type="ECO:0000313" key="4">
    <source>
        <dbReference type="Proteomes" id="UP000664991"/>
    </source>
</evidence>
<feature type="region of interest" description="Disordered" evidence="1">
    <location>
        <begin position="1"/>
        <end position="33"/>
    </location>
</feature>
<comment type="caution">
    <text evidence="3">The sequence shown here is derived from an EMBL/GenBank/DDBJ whole genome shotgun (WGS) entry which is preliminary data.</text>
</comment>
<dbReference type="SUPFAM" id="SSF53155">
    <property type="entry name" value="Methylated DNA-protein cysteine methyltransferase domain"/>
    <property type="match status" value="1"/>
</dbReference>
<dbReference type="GO" id="GO:0006281">
    <property type="term" value="P:DNA repair"/>
    <property type="evidence" value="ECO:0007669"/>
    <property type="project" value="InterPro"/>
</dbReference>
<protein>
    <recommendedName>
        <fullName evidence="2">Methylguanine DNA methyltransferase ribonuclease-like domain-containing protein</fullName>
    </recommendedName>
</protein>
<dbReference type="InterPro" id="IPR008332">
    <property type="entry name" value="MethylG_MeTrfase_N"/>
</dbReference>